<gene>
    <name evidence="2" type="ORF">PXEA_LOCUS27230</name>
</gene>
<evidence type="ECO:0000313" key="2">
    <source>
        <dbReference type="EMBL" id="VEL33790.1"/>
    </source>
</evidence>
<comment type="caution">
    <text evidence="2">The sequence shown here is derived from an EMBL/GenBank/DDBJ whole genome shotgun (WGS) entry which is preliminary data.</text>
</comment>
<dbReference type="Proteomes" id="UP000784294">
    <property type="component" value="Unassembled WGS sequence"/>
</dbReference>
<keyword evidence="3" id="KW-1185">Reference proteome</keyword>
<sequence>MGCLPTFCLTLTVYASNAVRHPPPEIYYSFHLPNYPPFPNPTFLLIGITITPFSAAHAQTTSGYESSSENPGHQTVVQASPLTSIALASSLSTSPAQCHPSTPLVCSASFGTSCRQSEMTWPSQVPVIAEPLNAHQMPLLLPPQWYCSSSMIERTPVGRLANGPALWPRSWADVGEKIQMEQQMQPDLLEEARRAEVGNNRVGDRGPDCQLVQSEGKLAVLCNQLHRILEQSTRCTGWLGP</sequence>
<dbReference type="AlphaFoldDB" id="A0A3S5AND4"/>
<evidence type="ECO:0000256" key="1">
    <source>
        <dbReference type="SAM" id="SignalP"/>
    </source>
</evidence>
<dbReference type="EMBL" id="CAAALY010246401">
    <property type="protein sequence ID" value="VEL33790.1"/>
    <property type="molecule type" value="Genomic_DNA"/>
</dbReference>
<accession>A0A3S5AND4</accession>
<name>A0A3S5AND4_9PLAT</name>
<feature type="chain" id="PRO_5018758773" evidence="1">
    <location>
        <begin position="19"/>
        <end position="241"/>
    </location>
</feature>
<evidence type="ECO:0000313" key="3">
    <source>
        <dbReference type="Proteomes" id="UP000784294"/>
    </source>
</evidence>
<feature type="signal peptide" evidence="1">
    <location>
        <begin position="1"/>
        <end position="18"/>
    </location>
</feature>
<keyword evidence="1" id="KW-0732">Signal</keyword>
<reference evidence="2" key="1">
    <citation type="submission" date="2018-11" db="EMBL/GenBank/DDBJ databases">
        <authorList>
            <consortium name="Pathogen Informatics"/>
        </authorList>
    </citation>
    <scope>NUCLEOTIDE SEQUENCE</scope>
</reference>
<proteinExistence type="predicted"/>
<organism evidence="2 3">
    <name type="scientific">Protopolystoma xenopodis</name>
    <dbReference type="NCBI Taxonomy" id="117903"/>
    <lineage>
        <taxon>Eukaryota</taxon>
        <taxon>Metazoa</taxon>
        <taxon>Spiralia</taxon>
        <taxon>Lophotrochozoa</taxon>
        <taxon>Platyhelminthes</taxon>
        <taxon>Monogenea</taxon>
        <taxon>Polyopisthocotylea</taxon>
        <taxon>Polystomatidea</taxon>
        <taxon>Polystomatidae</taxon>
        <taxon>Protopolystoma</taxon>
    </lineage>
</organism>
<protein>
    <submittedName>
        <fullName evidence="2">Uncharacterized protein</fullName>
    </submittedName>
</protein>